<keyword evidence="10" id="KW-0238">DNA-binding</keyword>
<evidence type="ECO:0000256" key="9">
    <source>
        <dbReference type="ARBA" id="ARBA00023014"/>
    </source>
</evidence>
<dbReference type="GO" id="GO:0005524">
    <property type="term" value="F:ATP binding"/>
    <property type="evidence" value="ECO:0007669"/>
    <property type="project" value="UniProtKB-KW"/>
</dbReference>
<dbReference type="GO" id="GO:0046872">
    <property type="term" value="F:metal ion binding"/>
    <property type="evidence" value="ECO:0007669"/>
    <property type="project" value="UniProtKB-KW"/>
</dbReference>
<comment type="similarity">
    <text evidence="13">Belongs to the helicase family. DinG subfamily.</text>
</comment>
<dbReference type="Proteomes" id="UP000243096">
    <property type="component" value="Unassembled WGS sequence"/>
</dbReference>
<organism evidence="16 17">
    <name type="scientific">Mycetohabitans endofungorum</name>
    <dbReference type="NCBI Taxonomy" id="417203"/>
    <lineage>
        <taxon>Bacteria</taxon>
        <taxon>Pseudomonadati</taxon>
        <taxon>Pseudomonadota</taxon>
        <taxon>Betaproteobacteria</taxon>
        <taxon>Burkholderiales</taxon>
        <taxon>Burkholderiaceae</taxon>
        <taxon>Mycetohabitans</taxon>
    </lineage>
</organism>
<sequence>MRYVVAVRALCEFTAKQGDLDLRFTPSSSAEEGKTGHRIVASRRHADYQTEISVTGEYRELTVRGRADGYDPQRGRLEEIKTYRGELDAMPDNHRALHWAQLRVYGWLFCQQARVPSIELALVYYDITTGHETVLTKTASAAALKAAFEQQCTRFIDWAAQERAHRAARDAMLHGLQLPFPAFRVGQRELAEAVYRAALGARVLLAQAPTGIGKTLGTLFPLLKACPRASIDKVFFLSAKSPGRQLALDSLQSLTRGAVGPRRSTESTESAESAESATESARAGSGMAGRTGIGARAPRSVPALPLRVVELVARDKACEYPGNACTGQACTLAQGFYDRLPAAREAALARYWLDRGALREVGLTHRVCPYYLGQELVRWADVIVGDYNYYFDTGAPLFALTVQNQWRVAVLVDEAHNLPERARAMYSATLEQGELAYLARGARGTLGTALRRLQRCWNTLNRAQAEPYRASDVLPDAWLCALQRAVGAIGEHLAEPQLVPDVRLERFYLDAIHFMRIAERFDEHWMFDVTLATLEGAAARATWRSTLCIRNVVPAAALRARVAAVHSMTLFSATLWPARFYRDLLGLPDDTVNVDVASPFSAAQLAVYVTPSISTRYRDRQASLGALVERIASQYAALPGNYLCFFSSFEYLEQAAALFSATHPSIPVWRQARAMDEPAQRAFIAHFEPHGRGIGFAVLGGAFAEGIDLPGTRLVGTFIATLGMPQINAVNEQLRERMQRLFSAGFDYTYLFPGVQKVVQAAGRVIRSETDRGVVHLLDDRFMRRDVRALLPCWWKVELESRR</sequence>
<keyword evidence="3" id="KW-0547">Nucleotide-binding</keyword>
<dbReference type="SMART" id="SM00488">
    <property type="entry name" value="DEXDc2"/>
    <property type="match status" value="1"/>
</dbReference>
<dbReference type="InterPro" id="IPR006554">
    <property type="entry name" value="Helicase-like_DEXD_c2"/>
</dbReference>
<dbReference type="InterPro" id="IPR014013">
    <property type="entry name" value="Helic_SF1/SF2_ATP-bd_DinG/Rad3"/>
</dbReference>
<dbReference type="InterPro" id="IPR006555">
    <property type="entry name" value="ATP-dep_Helicase_C"/>
</dbReference>
<evidence type="ECO:0000256" key="14">
    <source>
        <dbReference type="SAM" id="MobiDB-lite"/>
    </source>
</evidence>
<evidence type="ECO:0000256" key="10">
    <source>
        <dbReference type="ARBA" id="ARBA00023125"/>
    </source>
</evidence>
<dbReference type="SMART" id="SM00491">
    <property type="entry name" value="HELICc2"/>
    <property type="match status" value="1"/>
</dbReference>
<dbReference type="GO" id="GO:0003678">
    <property type="term" value="F:DNA helicase activity"/>
    <property type="evidence" value="ECO:0007669"/>
    <property type="project" value="InterPro"/>
</dbReference>
<dbReference type="Gene3D" id="3.90.320.10">
    <property type="match status" value="1"/>
</dbReference>
<keyword evidence="7" id="KW-0067">ATP-binding</keyword>
<evidence type="ECO:0000256" key="4">
    <source>
        <dbReference type="ARBA" id="ARBA00022763"/>
    </source>
</evidence>
<feature type="region of interest" description="Disordered" evidence="14">
    <location>
        <begin position="257"/>
        <end position="294"/>
    </location>
</feature>
<keyword evidence="1" id="KW-0004">4Fe-4S</keyword>
<dbReference type="InterPro" id="IPR045028">
    <property type="entry name" value="DinG/Rad3-like"/>
</dbReference>
<name>A0A2P5KBQ3_9BURK</name>
<evidence type="ECO:0000256" key="6">
    <source>
        <dbReference type="ARBA" id="ARBA00022806"/>
    </source>
</evidence>
<dbReference type="GO" id="GO:0016818">
    <property type="term" value="F:hydrolase activity, acting on acid anhydrides, in phosphorus-containing anhydrides"/>
    <property type="evidence" value="ECO:0007669"/>
    <property type="project" value="InterPro"/>
</dbReference>
<keyword evidence="12" id="KW-0413">Isomerase</keyword>
<dbReference type="Gene3D" id="3.40.50.300">
    <property type="entry name" value="P-loop containing nucleotide triphosphate hydrolases"/>
    <property type="match status" value="2"/>
</dbReference>
<keyword evidence="6" id="KW-0347">Helicase</keyword>
<dbReference type="AlphaFoldDB" id="A0A2P5KBQ3"/>
<dbReference type="GO" id="GO:0003677">
    <property type="term" value="F:DNA binding"/>
    <property type="evidence" value="ECO:0007669"/>
    <property type="project" value="UniProtKB-KW"/>
</dbReference>
<dbReference type="Pfam" id="PF13307">
    <property type="entry name" value="Helicase_C_2"/>
    <property type="match status" value="1"/>
</dbReference>
<dbReference type="PANTHER" id="PTHR11472">
    <property type="entry name" value="DNA REPAIR DEAD HELICASE RAD3/XP-D SUBFAMILY MEMBER"/>
    <property type="match status" value="1"/>
</dbReference>
<dbReference type="Pfam" id="PF06733">
    <property type="entry name" value="DEAD_2"/>
    <property type="match status" value="1"/>
</dbReference>
<keyword evidence="5" id="KW-0378">Hydrolase</keyword>
<dbReference type="InterPro" id="IPR027417">
    <property type="entry name" value="P-loop_NTPase"/>
</dbReference>
<dbReference type="SUPFAM" id="SSF52540">
    <property type="entry name" value="P-loop containing nucleoside triphosphate hydrolases"/>
    <property type="match status" value="1"/>
</dbReference>
<feature type="domain" description="Helicase ATP-binding" evidence="15">
    <location>
        <begin position="173"/>
        <end position="472"/>
    </location>
</feature>
<accession>A0A2P5KBQ3</accession>
<feature type="compositionally biased region" description="Low complexity" evidence="14">
    <location>
        <begin position="267"/>
        <end position="283"/>
    </location>
</feature>
<evidence type="ECO:0000256" key="2">
    <source>
        <dbReference type="ARBA" id="ARBA00022723"/>
    </source>
</evidence>
<keyword evidence="17" id="KW-1185">Reference proteome</keyword>
<evidence type="ECO:0000256" key="13">
    <source>
        <dbReference type="ARBA" id="ARBA00038058"/>
    </source>
</evidence>
<dbReference type="GO" id="GO:0006281">
    <property type="term" value="P:DNA repair"/>
    <property type="evidence" value="ECO:0007669"/>
    <property type="project" value="UniProtKB-KW"/>
</dbReference>
<dbReference type="PROSITE" id="PS51193">
    <property type="entry name" value="HELICASE_ATP_BIND_2"/>
    <property type="match status" value="1"/>
</dbReference>
<dbReference type="GO" id="GO:0051539">
    <property type="term" value="F:4 iron, 4 sulfur cluster binding"/>
    <property type="evidence" value="ECO:0007669"/>
    <property type="project" value="UniProtKB-KW"/>
</dbReference>
<evidence type="ECO:0000313" key="16">
    <source>
        <dbReference type="EMBL" id="PPB84144.1"/>
    </source>
</evidence>
<dbReference type="EMBL" id="PRDW01000004">
    <property type="protein sequence ID" value="PPB84144.1"/>
    <property type="molecule type" value="Genomic_DNA"/>
</dbReference>
<dbReference type="InterPro" id="IPR011604">
    <property type="entry name" value="PDDEXK-like_dom_sf"/>
</dbReference>
<dbReference type="PANTHER" id="PTHR11472:SF34">
    <property type="entry name" value="REGULATOR OF TELOMERE ELONGATION HELICASE 1"/>
    <property type="match status" value="1"/>
</dbReference>
<keyword evidence="11" id="KW-0234">DNA repair</keyword>
<evidence type="ECO:0000313" key="17">
    <source>
        <dbReference type="Proteomes" id="UP000243096"/>
    </source>
</evidence>
<gene>
    <name evidence="16" type="ORF">B0O95_10494</name>
</gene>
<evidence type="ECO:0000256" key="5">
    <source>
        <dbReference type="ARBA" id="ARBA00022801"/>
    </source>
</evidence>
<keyword evidence="4" id="KW-0227">DNA damage</keyword>
<dbReference type="RefSeq" id="WP_233203131.1">
    <property type="nucleotide sequence ID" value="NZ_CP062178.1"/>
</dbReference>
<dbReference type="InterPro" id="IPR010614">
    <property type="entry name" value="RAD3-like_helicase_DEAD"/>
</dbReference>
<proteinExistence type="inferred from homology"/>
<evidence type="ECO:0000256" key="11">
    <source>
        <dbReference type="ARBA" id="ARBA00023204"/>
    </source>
</evidence>
<evidence type="ECO:0000256" key="3">
    <source>
        <dbReference type="ARBA" id="ARBA00022741"/>
    </source>
</evidence>
<evidence type="ECO:0000259" key="15">
    <source>
        <dbReference type="PROSITE" id="PS51193"/>
    </source>
</evidence>
<protein>
    <submittedName>
        <fullName evidence="16">DNA excision repair protein ERCC-2</fullName>
    </submittedName>
</protein>
<keyword evidence="2" id="KW-0479">Metal-binding</keyword>
<keyword evidence="9" id="KW-0411">Iron-sulfur</keyword>
<keyword evidence="8" id="KW-0408">Iron</keyword>
<reference evidence="16 17" key="1">
    <citation type="submission" date="2018-01" db="EMBL/GenBank/DDBJ databases">
        <title>Genomic Encyclopedia of Type Strains, Phase III (KMG-III): the genomes of soil and plant-associated and newly described type strains.</title>
        <authorList>
            <person name="Whitman W."/>
        </authorList>
    </citation>
    <scope>NUCLEOTIDE SEQUENCE [LARGE SCALE GENOMIC DNA]</scope>
    <source>
        <strain evidence="16 17">HKI456</strain>
    </source>
</reference>
<evidence type="ECO:0000256" key="8">
    <source>
        <dbReference type="ARBA" id="ARBA00023004"/>
    </source>
</evidence>
<evidence type="ECO:0000256" key="7">
    <source>
        <dbReference type="ARBA" id="ARBA00022840"/>
    </source>
</evidence>
<comment type="caution">
    <text evidence="16">The sequence shown here is derived from an EMBL/GenBank/DDBJ whole genome shotgun (WGS) entry which is preliminary data.</text>
</comment>
<evidence type="ECO:0000256" key="1">
    <source>
        <dbReference type="ARBA" id="ARBA00022485"/>
    </source>
</evidence>
<evidence type="ECO:0000256" key="12">
    <source>
        <dbReference type="ARBA" id="ARBA00023235"/>
    </source>
</evidence>